<evidence type="ECO:0000313" key="8">
    <source>
        <dbReference type="Proteomes" id="UP000707138"/>
    </source>
</evidence>
<evidence type="ECO:0000256" key="5">
    <source>
        <dbReference type="ARBA" id="ARBA00051722"/>
    </source>
</evidence>
<comment type="similarity">
    <text evidence="1">Belongs to the low molecular weight phosphotyrosine protein phosphatase family.</text>
</comment>
<dbReference type="PRINTS" id="PR00719">
    <property type="entry name" value="LMWPTPASE"/>
</dbReference>
<protein>
    <recommendedName>
        <fullName evidence="2">protein-tyrosine-phosphatase</fullName>
        <ecNumber evidence="2">3.1.3.48</ecNumber>
    </recommendedName>
</protein>
<comment type="caution">
    <text evidence="7">The sequence shown here is derived from an EMBL/GenBank/DDBJ whole genome shotgun (WGS) entry which is preliminary data.</text>
</comment>
<dbReference type="InterPro" id="IPR023485">
    <property type="entry name" value="Ptyr_pPase"/>
</dbReference>
<dbReference type="Proteomes" id="UP000707138">
    <property type="component" value="Unassembled WGS sequence"/>
</dbReference>
<sequence length="167" mass="19358">MINILFVCHGNICRSPMAEFVMQKLVNEAGLSDQFHIASAATSREEIGNDVHYGTKQKMAEMGVPIWRREARQMTKQDYLSYEYVILMDDNNWRNTMRIIGKDRDNKVYKAMYFTTPDVSLQADEGQRRAPRDVKDPWYTGNFDETYDDVIVSCTNLLAAIRHKHGI</sequence>
<dbReference type="PANTHER" id="PTHR11717">
    <property type="entry name" value="LOW MOLECULAR WEIGHT PROTEIN TYROSINE PHOSPHATASE"/>
    <property type="match status" value="1"/>
</dbReference>
<dbReference type="InterPro" id="IPR017867">
    <property type="entry name" value="Tyr_phospatase_low_mol_wt"/>
</dbReference>
<dbReference type="RefSeq" id="WP_028255587.1">
    <property type="nucleotide sequence ID" value="NZ_JACJLA010000014.1"/>
</dbReference>
<evidence type="ECO:0000313" key="7">
    <source>
        <dbReference type="EMBL" id="MBM6913227.1"/>
    </source>
</evidence>
<gene>
    <name evidence="7" type="ORF">H6A01_07825</name>
</gene>
<evidence type="ECO:0000256" key="4">
    <source>
        <dbReference type="ARBA" id="ARBA00022912"/>
    </source>
</evidence>
<dbReference type="CDD" id="cd16343">
    <property type="entry name" value="LMWPTP"/>
    <property type="match status" value="1"/>
</dbReference>
<proteinExistence type="inferred from homology"/>
<evidence type="ECO:0000259" key="6">
    <source>
        <dbReference type="SMART" id="SM00226"/>
    </source>
</evidence>
<evidence type="ECO:0000256" key="2">
    <source>
        <dbReference type="ARBA" id="ARBA00013064"/>
    </source>
</evidence>
<dbReference type="Gene3D" id="3.40.50.2300">
    <property type="match status" value="1"/>
</dbReference>
<dbReference type="SMART" id="SM00226">
    <property type="entry name" value="LMWPc"/>
    <property type="match status" value="1"/>
</dbReference>
<accession>A0ABS2GIW4</accession>
<evidence type="ECO:0000256" key="1">
    <source>
        <dbReference type="ARBA" id="ARBA00011063"/>
    </source>
</evidence>
<feature type="domain" description="Phosphotyrosine protein phosphatase I" evidence="6">
    <location>
        <begin position="2"/>
        <end position="160"/>
    </location>
</feature>
<keyword evidence="8" id="KW-1185">Reference proteome</keyword>
<keyword evidence="3" id="KW-0378">Hydrolase</keyword>
<organism evidence="7 8">
    <name type="scientific">Veillonella magna</name>
    <dbReference type="NCBI Taxonomy" id="464322"/>
    <lineage>
        <taxon>Bacteria</taxon>
        <taxon>Bacillati</taxon>
        <taxon>Bacillota</taxon>
        <taxon>Negativicutes</taxon>
        <taxon>Veillonellales</taxon>
        <taxon>Veillonellaceae</taxon>
        <taxon>Veillonella</taxon>
    </lineage>
</organism>
<name>A0ABS2GIW4_9FIRM</name>
<dbReference type="PANTHER" id="PTHR11717:SF7">
    <property type="entry name" value="LOW MOLECULAR WEIGHT PHOSPHOTYROSINE PROTEIN PHOSPHATASE"/>
    <property type="match status" value="1"/>
</dbReference>
<dbReference type="InterPro" id="IPR050438">
    <property type="entry name" value="LMW_PTPase"/>
</dbReference>
<reference evidence="7 8" key="1">
    <citation type="journal article" date="2021" name="Sci. Rep.">
        <title>The distribution of antibiotic resistance genes in chicken gut microbiota commensals.</title>
        <authorList>
            <person name="Juricova H."/>
            <person name="Matiasovicova J."/>
            <person name="Kubasova T."/>
            <person name="Cejkova D."/>
            <person name="Rychlik I."/>
        </authorList>
    </citation>
    <scope>NUCLEOTIDE SEQUENCE [LARGE SCALE GENOMIC DNA]</scope>
    <source>
        <strain evidence="7 8">An537</strain>
    </source>
</reference>
<dbReference type="EC" id="3.1.3.48" evidence="2"/>
<dbReference type="InterPro" id="IPR036196">
    <property type="entry name" value="Ptyr_pPase_sf"/>
</dbReference>
<evidence type="ECO:0000256" key="3">
    <source>
        <dbReference type="ARBA" id="ARBA00022801"/>
    </source>
</evidence>
<dbReference type="EMBL" id="JACJLA010000014">
    <property type="protein sequence ID" value="MBM6913227.1"/>
    <property type="molecule type" value="Genomic_DNA"/>
</dbReference>
<dbReference type="Pfam" id="PF01451">
    <property type="entry name" value="LMWPc"/>
    <property type="match status" value="1"/>
</dbReference>
<keyword evidence="4" id="KW-0904">Protein phosphatase</keyword>
<comment type="catalytic activity">
    <reaction evidence="5">
        <text>O-phospho-L-tyrosyl-[protein] + H2O = L-tyrosyl-[protein] + phosphate</text>
        <dbReference type="Rhea" id="RHEA:10684"/>
        <dbReference type="Rhea" id="RHEA-COMP:10136"/>
        <dbReference type="Rhea" id="RHEA-COMP:20101"/>
        <dbReference type="ChEBI" id="CHEBI:15377"/>
        <dbReference type="ChEBI" id="CHEBI:43474"/>
        <dbReference type="ChEBI" id="CHEBI:46858"/>
        <dbReference type="ChEBI" id="CHEBI:61978"/>
        <dbReference type="EC" id="3.1.3.48"/>
    </reaction>
</comment>
<dbReference type="SUPFAM" id="SSF52788">
    <property type="entry name" value="Phosphotyrosine protein phosphatases I"/>
    <property type="match status" value="1"/>
</dbReference>